<feature type="domain" description="Radical SAM core" evidence="6">
    <location>
        <begin position="161"/>
        <end position="391"/>
    </location>
</feature>
<reference evidence="7 8" key="1">
    <citation type="journal article" date="2013" name="Genome Announc.">
        <title>Draft Genome Sequence of Desulfotignum phosphitoxidans DSM 13687 Strain FiPS-3.</title>
        <authorList>
            <person name="Poehlein A."/>
            <person name="Daniel R."/>
            <person name="Simeonova D.D."/>
        </authorList>
    </citation>
    <scope>NUCLEOTIDE SEQUENCE [LARGE SCALE GENOMIC DNA]</scope>
    <source>
        <strain evidence="7 8">DSM 13687</strain>
    </source>
</reference>
<dbReference type="Pfam" id="PF13282">
    <property type="entry name" value="DUF4070"/>
    <property type="match status" value="1"/>
</dbReference>
<organism evidence="7 8">
    <name type="scientific">Desulfotignum phosphitoxidans DSM 13687</name>
    <dbReference type="NCBI Taxonomy" id="1286635"/>
    <lineage>
        <taxon>Bacteria</taxon>
        <taxon>Pseudomonadati</taxon>
        <taxon>Thermodesulfobacteriota</taxon>
        <taxon>Desulfobacteria</taxon>
        <taxon>Desulfobacterales</taxon>
        <taxon>Desulfobacteraceae</taxon>
        <taxon>Desulfotignum</taxon>
    </lineage>
</organism>
<dbReference type="RefSeq" id="WP_006964315.1">
    <property type="nucleotide sequence ID" value="NZ_APJX01000001.1"/>
</dbReference>
<dbReference type="InterPro" id="IPR006638">
    <property type="entry name" value="Elp3/MiaA/NifB-like_rSAM"/>
</dbReference>
<dbReference type="EMBL" id="APJX01000001">
    <property type="protein sequence ID" value="EMS81568.1"/>
    <property type="molecule type" value="Genomic_DNA"/>
</dbReference>
<dbReference type="GO" id="GO:0046872">
    <property type="term" value="F:metal ion binding"/>
    <property type="evidence" value="ECO:0007669"/>
    <property type="project" value="UniProtKB-KW"/>
</dbReference>
<dbReference type="SUPFAM" id="SSF102114">
    <property type="entry name" value="Radical SAM enzymes"/>
    <property type="match status" value="1"/>
</dbReference>
<evidence type="ECO:0000313" key="8">
    <source>
        <dbReference type="Proteomes" id="UP000014216"/>
    </source>
</evidence>
<proteinExistence type="predicted"/>
<dbReference type="SFLD" id="SFLDG01082">
    <property type="entry name" value="B12-binding_domain_containing"/>
    <property type="match status" value="1"/>
</dbReference>
<dbReference type="InterPro" id="IPR034466">
    <property type="entry name" value="Methyltransferase_Class_B"/>
</dbReference>
<keyword evidence="5" id="KW-0411">Iron-sulfur</keyword>
<protein>
    <submittedName>
        <fullName evidence="7">Methyltransferase</fullName>
        <ecNumber evidence="7">2.1.1.-</ecNumber>
    </submittedName>
</protein>
<dbReference type="PANTHER" id="PTHR43409:SF3">
    <property type="entry name" value="HYPOTHETICAL METHYLTRANSFERASE"/>
    <property type="match status" value="1"/>
</dbReference>
<keyword evidence="7" id="KW-0489">Methyltransferase</keyword>
<dbReference type="InterPro" id="IPR025274">
    <property type="entry name" value="DUF4070"/>
</dbReference>
<dbReference type="EC" id="2.1.1.-" evidence="7"/>
<evidence type="ECO:0000256" key="2">
    <source>
        <dbReference type="ARBA" id="ARBA00022691"/>
    </source>
</evidence>
<dbReference type="Gene3D" id="3.40.50.280">
    <property type="entry name" value="Cobalamin-binding domain"/>
    <property type="match status" value="1"/>
</dbReference>
<comment type="caution">
    <text evidence="7">The sequence shown here is derived from an EMBL/GenBank/DDBJ whole genome shotgun (WGS) entry which is preliminary data.</text>
</comment>
<dbReference type="SFLD" id="SFLDF00303">
    <property type="entry name" value="hopanoid_C2-methyltransferase"/>
    <property type="match status" value="1"/>
</dbReference>
<dbReference type="PROSITE" id="PS51918">
    <property type="entry name" value="RADICAL_SAM"/>
    <property type="match status" value="1"/>
</dbReference>
<dbReference type="SFLD" id="SFLDG01123">
    <property type="entry name" value="methyltransferase_(Class_B)"/>
    <property type="match status" value="1"/>
</dbReference>
<sequence>MKILFIYPEFPDTFWSFTHALSFIGKKAAFPPLGLITVAALVPENWEKRLKDTNVERLKDKDIAWADLVFIGGMAVQRTSTRQIIDRCKTLNVTVVAGGPLFTCEPEAFMDVDHLVLDEAELTLPEFLSDLGNGRVKKIYRADGFCDPDDTPVPLWGLLNMKRYASMSLQFSRGCPFNCDFCNVTALFGHIPRLKKADRIILELDHIYAAGWRGSIFFVDDNFIGNKGYLKKHLLPALIDWRKDKKGCVFFTESSINLADDPELLDMMVKAGFDSVFIGIESPDEVSLAECHKIQNKNRNLLESVGIIHRSGMQVMGGFIVGFDSDGPSIFQRQIDFIQKSGIVTAMVGMLQAIPGTRLFDRLQQESRVAQSFSGDNVNGTTNIIPKMGMDNLLNGYQAIMKQIYQPKNYYRRIRTLLLELKAPEIVAPIDFQRFLSFFRAGLRLGVFGKERFHYWNLIAWTLVRKPKLVPTAITLSIYGYHYRKICERYIFEKKRV</sequence>
<dbReference type="SMART" id="SM00729">
    <property type="entry name" value="Elp3"/>
    <property type="match status" value="1"/>
</dbReference>
<evidence type="ECO:0000256" key="5">
    <source>
        <dbReference type="ARBA" id="ARBA00023014"/>
    </source>
</evidence>
<evidence type="ECO:0000259" key="6">
    <source>
        <dbReference type="PROSITE" id="PS51918"/>
    </source>
</evidence>
<dbReference type="InterPro" id="IPR051198">
    <property type="entry name" value="BchE-like"/>
</dbReference>
<evidence type="ECO:0000256" key="1">
    <source>
        <dbReference type="ARBA" id="ARBA00001966"/>
    </source>
</evidence>
<dbReference type="GO" id="GO:0051539">
    <property type="term" value="F:4 iron, 4 sulfur cluster binding"/>
    <property type="evidence" value="ECO:0007669"/>
    <property type="project" value="UniProtKB-KW"/>
</dbReference>
<keyword evidence="7" id="KW-0808">Transferase</keyword>
<dbReference type="GO" id="GO:0032259">
    <property type="term" value="P:methylation"/>
    <property type="evidence" value="ECO:0007669"/>
    <property type="project" value="UniProtKB-KW"/>
</dbReference>
<dbReference type="PATRIC" id="fig|1286635.3.peg.737"/>
<dbReference type="OrthoDB" id="9804952at2"/>
<gene>
    <name evidence="7" type="ORF">Dpo_1c07090</name>
</gene>
<keyword evidence="4" id="KW-0408">Iron</keyword>
<dbReference type="Gene3D" id="3.80.30.20">
    <property type="entry name" value="tm_1862 like domain"/>
    <property type="match status" value="1"/>
</dbReference>
<dbReference type="GO" id="GO:0005829">
    <property type="term" value="C:cytosol"/>
    <property type="evidence" value="ECO:0007669"/>
    <property type="project" value="TreeGrafter"/>
</dbReference>
<comment type="cofactor">
    <cofactor evidence="1">
        <name>[4Fe-4S] cluster</name>
        <dbReference type="ChEBI" id="CHEBI:49883"/>
    </cofactor>
</comment>
<dbReference type="CDD" id="cd01335">
    <property type="entry name" value="Radical_SAM"/>
    <property type="match status" value="1"/>
</dbReference>
<evidence type="ECO:0000256" key="4">
    <source>
        <dbReference type="ARBA" id="ARBA00023004"/>
    </source>
</evidence>
<dbReference type="InterPro" id="IPR034530">
    <property type="entry name" value="HpnP-like"/>
</dbReference>
<evidence type="ECO:0000256" key="3">
    <source>
        <dbReference type="ARBA" id="ARBA00022723"/>
    </source>
</evidence>
<keyword evidence="3" id="KW-0479">Metal-binding</keyword>
<dbReference type="InterPro" id="IPR023404">
    <property type="entry name" value="rSAM_horseshoe"/>
</dbReference>
<dbReference type="PANTHER" id="PTHR43409">
    <property type="entry name" value="ANAEROBIC MAGNESIUM-PROTOPORPHYRIN IX MONOMETHYL ESTER CYCLASE-RELATED"/>
    <property type="match status" value="1"/>
</dbReference>
<evidence type="ECO:0000313" key="7">
    <source>
        <dbReference type="EMBL" id="EMS81568.1"/>
    </source>
</evidence>
<keyword evidence="8" id="KW-1185">Reference proteome</keyword>
<dbReference type="GO" id="GO:0008168">
    <property type="term" value="F:methyltransferase activity"/>
    <property type="evidence" value="ECO:0007669"/>
    <property type="project" value="UniProtKB-KW"/>
</dbReference>
<dbReference type="InterPro" id="IPR058240">
    <property type="entry name" value="rSAM_sf"/>
</dbReference>
<dbReference type="AlphaFoldDB" id="S0G2J4"/>
<keyword evidence="2" id="KW-0949">S-adenosyl-L-methionine</keyword>
<accession>S0G2J4</accession>
<dbReference type="InterPro" id="IPR007197">
    <property type="entry name" value="rSAM"/>
</dbReference>
<dbReference type="Pfam" id="PF04055">
    <property type="entry name" value="Radical_SAM"/>
    <property type="match status" value="1"/>
</dbReference>
<dbReference type="Proteomes" id="UP000014216">
    <property type="component" value="Unassembled WGS sequence"/>
</dbReference>
<dbReference type="SFLD" id="SFLDS00029">
    <property type="entry name" value="Radical_SAM"/>
    <property type="match status" value="1"/>
</dbReference>
<name>S0G2J4_9BACT</name>